<evidence type="ECO:0000313" key="4">
    <source>
        <dbReference type="Proteomes" id="UP000008698"/>
    </source>
</evidence>
<keyword evidence="1" id="KW-0472">Membrane</keyword>
<dbReference type="eggNOG" id="ENOG502S1BF">
    <property type="taxonomic scope" value="Eukaryota"/>
</dbReference>
<dbReference type="KEGG" id="val:VDBG_01922"/>
<accession>C9SBS9</accession>
<dbReference type="PANTHER" id="PTHR34062:SF1">
    <property type="entry name" value="NADH-UBIQUINONE OXIDOREDUCTASE 21KDA SUBUNIT N-TERMINAL DOMAIN-CONTAINING PROTEIN"/>
    <property type="match status" value="1"/>
</dbReference>
<evidence type="ECO:0000256" key="1">
    <source>
        <dbReference type="SAM" id="Phobius"/>
    </source>
</evidence>
<dbReference type="OrthoDB" id="196140at2759"/>
<dbReference type="GeneID" id="9535361"/>
<dbReference type="EMBL" id="DS985215">
    <property type="protein sequence ID" value="EEY15813.1"/>
    <property type="molecule type" value="Genomic_DNA"/>
</dbReference>
<keyword evidence="3" id="KW-0830">Ubiquinone</keyword>
<reference evidence="4" key="1">
    <citation type="journal article" date="2011" name="PLoS Pathog.">
        <title>Comparative genomics yields insights into niche adaptation of plant vascular wilt pathogens.</title>
        <authorList>
            <person name="Klosterman S.J."/>
            <person name="Subbarao K.V."/>
            <person name="Kang S."/>
            <person name="Veronese P."/>
            <person name="Gold S.E."/>
            <person name="Thomma B.P.H.J."/>
            <person name="Chen Z."/>
            <person name="Henrissat B."/>
            <person name="Lee Y.-H."/>
            <person name="Park J."/>
            <person name="Garcia-Pedrajas M.D."/>
            <person name="Barbara D.J."/>
            <person name="Anchieta A."/>
            <person name="de Jonge R."/>
            <person name="Santhanam P."/>
            <person name="Maruthachalam K."/>
            <person name="Atallah Z."/>
            <person name="Amyotte S.G."/>
            <person name="Paz Z."/>
            <person name="Inderbitzin P."/>
            <person name="Hayes R.J."/>
            <person name="Heiman D.I."/>
            <person name="Young S."/>
            <person name="Zeng Q."/>
            <person name="Engels R."/>
            <person name="Galagan J."/>
            <person name="Cuomo C.A."/>
            <person name="Dobinson K.F."/>
            <person name="Ma L.-J."/>
        </authorList>
    </citation>
    <scope>NUCLEOTIDE SEQUENCE [LARGE SCALE GENOMIC DNA]</scope>
    <source>
        <strain evidence="4">VaMs.102 / ATCC MYA-4576 / FGSC 10136</strain>
    </source>
</reference>
<name>C9SBS9_VERA1</name>
<dbReference type="PANTHER" id="PTHR34062">
    <property type="entry name" value="OXIDOREDUCTASE 21 KDA SUBUNIT, PUTATIVE (AFU_ORTHOLOGUE AFUA_4G04750)-RELATED"/>
    <property type="match status" value="1"/>
</dbReference>
<organism evidence="4">
    <name type="scientific">Verticillium alfalfae (strain VaMs.102 / ATCC MYA-4576 / FGSC 10136)</name>
    <name type="common">Verticillium wilt of alfalfa</name>
    <name type="synonym">Verticillium albo-atrum</name>
    <dbReference type="NCBI Taxonomy" id="526221"/>
    <lineage>
        <taxon>Eukaryota</taxon>
        <taxon>Fungi</taxon>
        <taxon>Dikarya</taxon>
        <taxon>Ascomycota</taxon>
        <taxon>Pezizomycotina</taxon>
        <taxon>Sordariomycetes</taxon>
        <taxon>Hypocreomycetidae</taxon>
        <taxon>Glomerellales</taxon>
        <taxon>Plectosphaerellaceae</taxon>
        <taxon>Verticillium</taxon>
    </lineage>
</organism>
<keyword evidence="4" id="KW-1185">Reference proteome</keyword>
<dbReference type="Proteomes" id="UP000008698">
    <property type="component" value="Unassembled WGS sequence"/>
</dbReference>
<dbReference type="HOGENOM" id="CLU_2160322_0_0_1"/>
<keyword evidence="1" id="KW-1133">Transmembrane helix</keyword>
<keyword evidence="1" id="KW-0812">Transmembrane</keyword>
<gene>
    <name evidence="3" type="ORF">VDBG_01922</name>
</gene>
<dbReference type="STRING" id="526221.C9SBS9"/>
<evidence type="ECO:0000313" key="3">
    <source>
        <dbReference type="EMBL" id="EEY15813.1"/>
    </source>
</evidence>
<dbReference type="InterPro" id="IPR019721">
    <property type="entry name" value="NADH-UbQ_OxRdtase_su21_N"/>
</dbReference>
<sequence>MSNTQTTTFIPSKPVPSDYPLIDNDPHFKRVIGYARPSDYAHGVAAAAFAPAALLTLERFAPSHVGKGGFAPALRLAGAIALAGCLLLLSISAPAFASMAPPRTPARSTST</sequence>
<dbReference type="AlphaFoldDB" id="C9SBS9"/>
<feature type="domain" description="NADH-ubiquinone oxidoreductase 21kDa subunit N-terminal" evidence="2">
    <location>
        <begin position="17"/>
        <end position="88"/>
    </location>
</feature>
<feature type="transmembrane region" description="Helical" evidence="1">
    <location>
        <begin position="73"/>
        <end position="97"/>
    </location>
</feature>
<dbReference type="RefSeq" id="XP_003007734.1">
    <property type="nucleotide sequence ID" value="XM_003007688.1"/>
</dbReference>
<protein>
    <submittedName>
        <fullName evidence="3">NADH-ubiquinone oxidoreductase 21 kDa subunit</fullName>
    </submittedName>
</protein>
<dbReference type="InterPro" id="IPR053229">
    <property type="entry name" value="NADH-Q_oxidrdct_subunit"/>
</dbReference>
<feature type="transmembrane region" description="Helical" evidence="1">
    <location>
        <begin position="40"/>
        <end position="61"/>
    </location>
</feature>
<evidence type="ECO:0000259" key="2">
    <source>
        <dbReference type="Pfam" id="PF10785"/>
    </source>
</evidence>
<dbReference type="Pfam" id="PF10785">
    <property type="entry name" value="NADH-u_ox-rdase"/>
    <property type="match status" value="1"/>
</dbReference>
<proteinExistence type="predicted"/>